<dbReference type="RefSeq" id="WP_303901661.1">
    <property type="nucleotide sequence ID" value="NZ_DYXC01000022.1"/>
</dbReference>
<name>A0A921K6F3_9MICC</name>
<proteinExistence type="predicted"/>
<reference evidence="1" key="2">
    <citation type="submission" date="2021-09" db="EMBL/GenBank/DDBJ databases">
        <authorList>
            <person name="Gilroy R."/>
        </authorList>
    </citation>
    <scope>NUCLEOTIDE SEQUENCE</scope>
    <source>
        <strain evidence="1">ChiHjej13B12-14962</strain>
    </source>
</reference>
<gene>
    <name evidence="1" type="ORF">K8V32_01255</name>
</gene>
<protein>
    <submittedName>
        <fullName evidence="1">SipW-dependent-type signal peptide-containing protein</fullName>
    </submittedName>
</protein>
<evidence type="ECO:0000313" key="1">
    <source>
        <dbReference type="EMBL" id="HJF13418.1"/>
    </source>
</evidence>
<dbReference type="AlphaFoldDB" id="A0A921K6F3"/>
<comment type="caution">
    <text evidence="1">The sequence shown here is derived from an EMBL/GenBank/DDBJ whole genome shotgun (WGS) entry which is preliminary data.</text>
</comment>
<reference evidence="1" key="1">
    <citation type="journal article" date="2021" name="PeerJ">
        <title>Extensive microbial diversity within the chicken gut microbiome revealed by metagenomics and culture.</title>
        <authorList>
            <person name="Gilroy R."/>
            <person name="Ravi A."/>
            <person name="Getino M."/>
            <person name="Pursley I."/>
            <person name="Horton D.L."/>
            <person name="Alikhan N.F."/>
            <person name="Baker D."/>
            <person name="Gharbi K."/>
            <person name="Hall N."/>
            <person name="Watson M."/>
            <person name="Adriaenssens E.M."/>
            <person name="Foster-Nyarko E."/>
            <person name="Jarju S."/>
            <person name="Secka A."/>
            <person name="Antonio M."/>
            <person name="Oren A."/>
            <person name="Chaudhuri R.R."/>
            <person name="La Ragione R."/>
            <person name="Hildebrand F."/>
            <person name="Pallen M.J."/>
        </authorList>
    </citation>
    <scope>NUCLEOTIDE SEQUENCE</scope>
    <source>
        <strain evidence="1">ChiHjej13B12-14962</strain>
    </source>
</reference>
<accession>A0A921K6F3</accession>
<organism evidence="1 2">
    <name type="scientific">Enteractinococcus helveticum</name>
    <dbReference type="NCBI Taxonomy" id="1837282"/>
    <lineage>
        <taxon>Bacteria</taxon>
        <taxon>Bacillati</taxon>
        <taxon>Actinomycetota</taxon>
        <taxon>Actinomycetes</taxon>
        <taxon>Micrococcales</taxon>
        <taxon>Micrococcaceae</taxon>
    </lineage>
</organism>
<dbReference type="Proteomes" id="UP000703315">
    <property type="component" value="Unassembled WGS sequence"/>
</dbReference>
<dbReference type="NCBIfam" id="TIGR04088">
    <property type="entry name" value="cognate_SipW"/>
    <property type="match status" value="1"/>
</dbReference>
<evidence type="ECO:0000313" key="2">
    <source>
        <dbReference type="Proteomes" id="UP000703315"/>
    </source>
</evidence>
<dbReference type="EMBL" id="DYXC01000022">
    <property type="protein sequence ID" value="HJF13418.1"/>
    <property type="molecule type" value="Genomic_DNA"/>
</dbReference>
<sequence length="205" mass="20695">MSQTVTEPKKQTSRKVRALLAGGLVLGVGAAVTLAAWTDQEWATGIFGTGSFNIQSSADGETFDDHETQGDAAALTFELPGAQNLSPGDTVAAPFALQLDADTTYDANVTLTEATVDPAAADLTYGIITVDDVAACTPEATGTSIIPAGTAVGSTEGATAFDLTAGADGATGTPVTLCFQVTAGEDLVEGQNITASWGFLGETVE</sequence>
<dbReference type="InterPro" id="IPR023833">
    <property type="entry name" value="Signal_pept_SipW-depend-type"/>
</dbReference>